<keyword evidence="7" id="KW-0408">Iron</keyword>
<dbReference type="OrthoDB" id="5290748at2"/>
<keyword evidence="5" id="KW-0227">DNA damage</keyword>
<reference evidence="11 12" key="1">
    <citation type="submission" date="2017-02" db="EMBL/GenBank/DDBJ databases">
        <title>The new phylogeny of genus Mycobacterium.</title>
        <authorList>
            <person name="Tortoli E."/>
            <person name="Trovato A."/>
            <person name="Cirillo D.M."/>
        </authorList>
    </citation>
    <scope>NUCLEOTIDE SEQUENCE [LARGE SCALE GENOMIC DNA]</scope>
    <source>
        <strain evidence="11 12">DSM 44049</strain>
    </source>
</reference>
<comment type="caution">
    <text evidence="11">The sequence shown here is derived from an EMBL/GenBank/DDBJ whole genome shotgun (WGS) entry which is preliminary data.</text>
</comment>
<dbReference type="PANTHER" id="PTHR33693">
    <property type="entry name" value="TYPE-5 URACIL-DNA GLYCOSYLASE"/>
    <property type="match status" value="1"/>
</dbReference>
<evidence type="ECO:0000259" key="10">
    <source>
        <dbReference type="SMART" id="SM00986"/>
    </source>
</evidence>
<evidence type="ECO:0000313" key="11">
    <source>
        <dbReference type="EMBL" id="ORB08283.1"/>
    </source>
</evidence>
<dbReference type="InterPro" id="IPR005273">
    <property type="entry name" value="Ura-DNA_glyco_family4"/>
</dbReference>
<dbReference type="Gene3D" id="3.40.470.10">
    <property type="entry name" value="Uracil-DNA glycosylase-like domain"/>
    <property type="match status" value="1"/>
</dbReference>
<accession>A0A1E3SCQ6</accession>
<evidence type="ECO:0000256" key="5">
    <source>
        <dbReference type="ARBA" id="ARBA00022763"/>
    </source>
</evidence>
<name>A0A1E3SCQ6_MYCIE</name>
<comment type="similarity">
    <text evidence="1">Belongs to the uracil-DNA glycosylase (UDG) superfamily. Type 4 (UDGa) family.</text>
</comment>
<keyword evidence="4" id="KW-0479">Metal-binding</keyword>
<dbReference type="InterPro" id="IPR005122">
    <property type="entry name" value="Uracil-DNA_glycosylase-like"/>
</dbReference>
<keyword evidence="9" id="KW-0234">DNA repair</keyword>
<keyword evidence="3" id="KW-0004">4Fe-4S</keyword>
<evidence type="ECO:0000256" key="9">
    <source>
        <dbReference type="ARBA" id="ARBA00023204"/>
    </source>
</evidence>
<proteinExistence type="inferred from homology"/>
<dbReference type="InterPro" id="IPR051536">
    <property type="entry name" value="UDG_Type-4/5"/>
</dbReference>
<dbReference type="AlphaFoldDB" id="A0A1E3SCQ6"/>
<evidence type="ECO:0000256" key="1">
    <source>
        <dbReference type="ARBA" id="ARBA00006521"/>
    </source>
</evidence>
<dbReference type="InterPro" id="IPR036895">
    <property type="entry name" value="Uracil-DNA_glycosylase-like_sf"/>
</dbReference>
<dbReference type="Pfam" id="PF03167">
    <property type="entry name" value="UDG"/>
    <property type="match status" value="1"/>
</dbReference>
<dbReference type="GO" id="GO:0051539">
    <property type="term" value="F:4 iron, 4 sulfur cluster binding"/>
    <property type="evidence" value="ECO:0007669"/>
    <property type="project" value="UniProtKB-KW"/>
</dbReference>
<dbReference type="SUPFAM" id="SSF52141">
    <property type="entry name" value="Uracil-DNA glycosylase-like"/>
    <property type="match status" value="1"/>
</dbReference>
<evidence type="ECO:0000256" key="6">
    <source>
        <dbReference type="ARBA" id="ARBA00022801"/>
    </source>
</evidence>
<dbReference type="GO" id="GO:0046872">
    <property type="term" value="F:metal ion binding"/>
    <property type="evidence" value="ECO:0007669"/>
    <property type="project" value="UniProtKB-KW"/>
</dbReference>
<evidence type="ECO:0000256" key="4">
    <source>
        <dbReference type="ARBA" id="ARBA00022723"/>
    </source>
</evidence>
<dbReference type="PANTHER" id="PTHR33693:SF9">
    <property type="entry name" value="TYPE-4 URACIL-DNA GLYCOSYLASE"/>
    <property type="match status" value="1"/>
</dbReference>
<dbReference type="RefSeq" id="WP_069419938.1">
    <property type="nucleotide sequence ID" value="NZ_CBCRZH010000031.1"/>
</dbReference>
<dbReference type="NCBIfam" id="TIGR03914">
    <property type="entry name" value="UDG_fam_dom"/>
    <property type="match status" value="1"/>
</dbReference>
<protein>
    <recommendedName>
        <fullName evidence="2">Type-4 uracil-DNA glycosylase</fullName>
    </recommendedName>
</protein>
<dbReference type="SMART" id="SM00987">
    <property type="entry name" value="UreE_C"/>
    <property type="match status" value="1"/>
</dbReference>
<keyword evidence="12" id="KW-1185">Reference proteome</keyword>
<dbReference type="NCBIfam" id="TIGR00758">
    <property type="entry name" value="UDG_fam4"/>
    <property type="match status" value="1"/>
</dbReference>
<dbReference type="CDD" id="cd10030">
    <property type="entry name" value="UDG-F4_TTUDGA_SPO1dp_like"/>
    <property type="match status" value="1"/>
</dbReference>
<keyword evidence="8" id="KW-0411">Iron-sulfur</keyword>
<dbReference type="STRING" id="28445.BHQ20_14980"/>
<evidence type="ECO:0000256" key="8">
    <source>
        <dbReference type="ARBA" id="ARBA00023014"/>
    </source>
</evidence>
<dbReference type="Proteomes" id="UP000192739">
    <property type="component" value="Unassembled WGS sequence"/>
</dbReference>
<dbReference type="EMBL" id="MVHT01000014">
    <property type="protein sequence ID" value="ORB08283.1"/>
    <property type="molecule type" value="Genomic_DNA"/>
</dbReference>
<feature type="domain" description="Uracil-DNA glycosylase-like" evidence="10">
    <location>
        <begin position="47"/>
        <end position="214"/>
    </location>
</feature>
<gene>
    <name evidence="11" type="ORF">BST27_07815</name>
</gene>
<evidence type="ECO:0000313" key="12">
    <source>
        <dbReference type="Proteomes" id="UP000192739"/>
    </source>
</evidence>
<evidence type="ECO:0000256" key="7">
    <source>
        <dbReference type="ARBA" id="ARBA00023004"/>
    </source>
</evidence>
<dbReference type="GO" id="GO:0006281">
    <property type="term" value="P:DNA repair"/>
    <property type="evidence" value="ECO:0007669"/>
    <property type="project" value="UniProtKB-KW"/>
</dbReference>
<dbReference type="SMART" id="SM00986">
    <property type="entry name" value="UDG"/>
    <property type="match status" value="1"/>
</dbReference>
<keyword evidence="6" id="KW-0378">Hydrolase</keyword>
<evidence type="ECO:0000256" key="3">
    <source>
        <dbReference type="ARBA" id="ARBA00022485"/>
    </source>
</evidence>
<sequence length="221" mass="24065">MAGANLSAQAEGAARYVPEDHDLQSLANAASGCRGCGLYQDATQTVFGHGNGDAPLMLVGEQPGDREDQEGLPFVGPAGRLLARALEDANINPGSTYQTNAVKHFKFNRSGKRRIHQTPRRIEVVACQPWLLAEIEAVQPRVIVCLGATAAKSLLGNSFRITAHRGERLEWPTAITVHLEPEPSVVATLHPSALLRDRSDRRQENYEAFVEDLRRAAAILK</sequence>
<evidence type="ECO:0000256" key="2">
    <source>
        <dbReference type="ARBA" id="ARBA00019403"/>
    </source>
</evidence>
<organism evidence="11 12">
    <name type="scientific">Mycobacterium intermedium</name>
    <dbReference type="NCBI Taxonomy" id="28445"/>
    <lineage>
        <taxon>Bacteria</taxon>
        <taxon>Bacillati</taxon>
        <taxon>Actinomycetota</taxon>
        <taxon>Actinomycetes</taxon>
        <taxon>Mycobacteriales</taxon>
        <taxon>Mycobacteriaceae</taxon>
        <taxon>Mycobacterium</taxon>
        <taxon>Mycobacterium simiae complex</taxon>
    </lineage>
</organism>
<dbReference type="GO" id="GO:0097506">
    <property type="term" value="F:deaminated base DNA N-glycosylase activity"/>
    <property type="evidence" value="ECO:0007669"/>
    <property type="project" value="UniProtKB-ARBA"/>
</dbReference>